<organism evidence="3">
    <name type="scientific">viral metagenome</name>
    <dbReference type="NCBI Taxonomy" id="1070528"/>
    <lineage>
        <taxon>unclassified sequences</taxon>
        <taxon>metagenomes</taxon>
        <taxon>organismal metagenomes</taxon>
    </lineage>
</organism>
<reference evidence="3" key="1">
    <citation type="journal article" date="2020" name="Nature">
        <title>Giant virus diversity and host interactions through global metagenomics.</title>
        <authorList>
            <person name="Schulz F."/>
            <person name="Roux S."/>
            <person name="Paez-Espino D."/>
            <person name="Jungbluth S."/>
            <person name="Walsh D.A."/>
            <person name="Denef V.J."/>
            <person name="McMahon K.D."/>
            <person name="Konstantinidis K.T."/>
            <person name="Eloe-Fadrosh E.A."/>
            <person name="Kyrpides N.C."/>
            <person name="Woyke T."/>
        </authorList>
    </citation>
    <scope>NUCLEOTIDE SEQUENCE</scope>
    <source>
        <strain evidence="3">GVMAG-M-3300009180-45</strain>
    </source>
</reference>
<dbReference type="AlphaFoldDB" id="A0A6C0F1I4"/>
<feature type="domain" description="DUF5824" evidence="2">
    <location>
        <begin position="337"/>
        <end position="460"/>
    </location>
</feature>
<dbReference type="Pfam" id="PF19141">
    <property type="entry name" value="DUF5824"/>
    <property type="match status" value="1"/>
</dbReference>
<evidence type="ECO:0000313" key="3">
    <source>
        <dbReference type="EMBL" id="QHT35377.1"/>
    </source>
</evidence>
<sequence>MDAGSKKVADPANLAAVSAAAPDLLKALLGSVGIHTGGDPDKYKGTIVKSTVDSLFDWVRPDRKAHLIQSGLIEVPLKEPLTYEINWDMSKGDLKRDDFLRLYNNSVYPTRDEVDAHLTQIGIVGDISESQYLIARRSGQLALTSDLLTVAKRFPGVHYHLTCRSVDSRCKEAAAASRSASGLATGRSKEEINADVNQNLVDRHLEGEDISNELAKIPYKRFRAVFDAIIAMRQKLNPRTEATSILCGLATLVHSVMTNSMNGHKTPERYGLEFYQTAAACYLTLIPPGLPKAALEKAQVEVLARAAAERDMFIEGLKKGEAHGGGRRHRTNKTLWPPKYYRGLSTRRKGQRHREITRRAKMSWKDPKAYRPFATDKGTRRRPSSYSSRFHTKYPGVAGIPAIAKATGVSADTLHKVYNRGMAAWRTGHRPGASPEAWGMARVHSFVLHGKTWRTADKDLAGK</sequence>
<dbReference type="InterPro" id="IPR043862">
    <property type="entry name" value="DUF5824"/>
</dbReference>
<protein>
    <recommendedName>
        <fullName evidence="2">DUF5824 domain-containing protein</fullName>
    </recommendedName>
</protein>
<feature type="region of interest" description="Disordered" evidence="1">
    <location>
        <begin position="320"/>
        <end position="340"/>
    </location>
</feature>
<evidence type="ECO:0000256" key="1">
    <source>
        <dbReference type="SAM" id="MobiDB-lite"/>
    </source>
</evidence>
<feature type="region of interest" description="Disordered" evidence="1">
    <location>
        <begin position="370"/>
        <end position="390"/>
    </location>
</feature>
<proteinExistence type="predicted"/>
<dbReference type="EMBL" id="MN739021">
    <property type="protein sequence ID" value="QHT35377.1"/>
    <property type="molecule type" value="Genomic_DNA"/>
</dbReference>
<evidence type="ECO:0000259" key="2">
    <source>
        <dbReference type="Pfam" id="PF19141"/>
    </source>
</evidence>
<name>A0A6C0F1I4_9ZZZZ</name>
<accession>A0A6C0F1I4</accession>